<feature type="transmembrane region" description="Helical" evidence="1">
    <location>
        <begin position="319"/>
        <end position="336"/>
    </location>
</feature>
<feature type="transmembrane region" description="Helical" evidence="1">
    <location>
        <begin position="406"/>
        <end position="424"/>
    </location>
</feature>
<protein>
    <submittedName>
        <fullName evidence="3">Major facilitator superfamily transport protein</fullName>
    </submittedName>
</protein>
<dbReference type="RefSeq" id="WP_193494010.1">
    <property type="nucleotide sequence ID" value="NZ_CP063207.1"/>
</dbReference>
<sequence>MKTRRDAVDSFDSFRQFVGLERDVFVLSVAMFAFSLSFQMTGRYVPEYLRVLGAGATVVGLYGSVGNLIGALYPYPGGALSDRLGSRLSLTLFGTVSSAGFLFWFVAPQVPEVTLAGVSLEPWLWIFVGLFLTQAWKSFGLGATFAIVKQSVPPERLAMGFASTEIFRRVGFLLGPLIAAALLAATATFVEGFRYVLVVAAVFGVVATVAQHVLYDAGEDSLGKSFEGLAQLRDDLRSLPETLRPLLVADTLVRFANGMVYVFFVIVVTEFLEVGFTGFGVSLRPAAFFGVLLGVEMVVALLTKLPVSKLAERTGLKPVVGLGFAVYAVFPVLLIFAPADQWVVVALFAFSGLRFAGLPAHKALIVGPAERNAGGRVTGAYYLVRNTIVIPSAALGGWLYARDPTLAFSAASLVGVVGVVYFALRGKEFEAYAGGA</sequence>
<dbReference type="Proteomes" id="UP000663064">
    <property type="component" value="Plasmid pHGLR2"/>
</dbReference>
<keyword evidence="1" id="KW-1133">Transmembrane helix</keyword>
<dbReference type="Gene3D" id="1.20.1250.20">
    <property type="entry name" value="MFS general substrate transporter like domains"/>
    <property type="match status" value="2"/>
</dbReference>
<feature type="transmembrane region" description="Helical" evidence="1">
    <location>
        <begin position="260"/>
        <end position="281"/>
    </location>
</feature>
<feature type="transmembrane region" description="Helical" evidence="1">
    <location>
        <begin position="87"/>
        <end position="107"/>
    </location>
</feature>
<dbReference type="GO" id="GO:0022857">
    <property type="term" value="F:transmembrane transporter activity"/>
    <property type="evidence" value="ECO:0007669"/>
    <property type="project" value="InterPro"/>
</dbReference>
<dbReference type="GeneID" id="59461559"/>
<feature type="transmembrane region" description="Helical" evidence="1">
    <location>
        <begin position="169"/>
        <end position="189"/>
    </location>
</feature>
<dbReference type="PROSITE" id="PS50850">
    <property type="entry name" value="MFS"/>
    <property type="match status" value="1"/>
</dbReference>
<accession>A0A871BLQ0</accession>
<feature type="transmembrane region" description="Helical" evidence="1">
    <location>
        <begin position="123"/>
        <end position="148"/>
    </location>
</feature>
<gene>
    <name evidence="3" type="ORF">HfgLR_24280</name>
</gene>
<evidence type="ECO:0000313" key="3">
    <source>
        <dbReference type="EMBL" id="QOS14041.1"/>
    </source>
</evidence>
<feature type="domain" description="Major facilitator superfamily (MFS) profile" evidence="2">
    <location>
        <begin position="23"/>
        <end position="427"/>
    </location>
</feature>
<dbReference type="InterPro" id="IPR036259">
    <property type="entry name" value="MFS_trans_sf"/>
</dbReference>
<dbReference type="Pfam" id="PF07690">
    <property type="entry name" value="MFS_1"/>
    <property type="match status" value="1"/>
</dbReference>
<feature type="transmembrane region" description="Helical" evidence="1">
    <location>
        <begin position="380"/>
        <end position="400"/>
    </location>
</feature>
<dbReference type="PANTHER" id="PTHR23518">
    <property type="entry name" value="C-METHYLTRANSFERASE"/>
    <property type="match status" value="1"/>
</dbReference>
<dbReference type="InterPro" id="IPR011701">
    <property type="entry name" value="MFS"/>
</dbReference>
<keyword evidence="3" id="KW-0614">Plasmid</keyword>
<proteinExistence type="predicted"/>
<dbReference type="SUPFAM" id="SSF103473">
    <property type="entry name" value="MFS general substrate transporter"/>
    <property type="match status" value="1"/>
</dbReference>
<keyword evidence="1" id="KW-0472">Membrane</keyword>
<feature type="transmembrane region" description="Helical" evidence="1">
    <location>
        <begin position="24"/>
        <end position="45"/>
    </location>
</feature>
<reference evidence="3" key="1">
    <citation type="journal article" date="2021" name="Front. Microbiol.">
        <title>Cellular and Genomic Properties of Haloferax gibbonsii LR2-5, the Host of Euryarchaeal Virus HFTV1.</title>
        <authorList>
            <person name="Tittes C."/>
            <person name="Schwarzer S."/>
            <person name="Pfeiffer F."/>
            <person name="Dyall-Smith M."/>
            <person name="Rodriguez-Franco M."/>
            <person name="Oksanen H.M."/>
            <person name="Quax T.E.F."/>
        </authorList>
    </citation>
    <scope>NUCLEOTIDE SEQUENCE</scope>
    <source>
        <strain evidence="3">LR2-5</strain>
    </source>
</reference>
<geneLocation type="plasmid" evidence="3 4">
    <name>pHGLR2</name>
</geneLocation>
<feature type="transmembrane region" description="Helical" evidence="1">
    <location>
        <begin position="195"/>
        <end position="215"/>
    </location>
</feature>
<dbReference type="AlphaFoldDB" id="A0A871BLQ0"/>
<name>A0A871BLQ0_HALGI</name>
<evidence type="ECO:0000259" key="2">
    <source>
        <dbReference type="PROSITE" id="PS50850"/>
    </source>
</evidence>
<dbReference type="PANTHER" id="PTHR23518:SF2">
    <property type="entry name" value="MAJOR FACILITATOR SUPERFAMILY TRANSPORTER"/>
    <property type="match status" value="1"/>
</dbReference>
<feature type="transmembrane region" description="Helical" evidence="1">
    <location>
        <begin position="51"/>
        <end position="75"/>
    </location>
</feature>
<organism evidence="3 4">
    <name type="scientific">Haloferax gibbonsii</name>
    <dbReference type="NCBI Taxonomy" id="35746"/>
    <lineage>
        <taxon>Archaea</taxon>
        <taxon>Methanobacteriati</taxon>
        <taxon>Methanobacteriota</taxon>
        <taxon>Stenosarchaea group</taxon>
        <taxon>Halobacteria</taxon>
        <taxon>Halobacteriales</taxon>
        <taxon>Haloferacaceae</taxon>
        <taxon>Haloferax</taxon>
    </lineage>
</organism>
<evidence type="ECO:0000313" key="4">
    <source>
        <dbReference type="Proteomes" id="UP000663064"/>
    </source>
</evidence>
<dbReference type="InterPro" id="IPR020846">
    <property type="entry name" value="MFS_dom"/>
</dbReference>
<dbReference type="EMBL" id="CP063207">
    <property type="protein sequence ID" value="QOS14041.1"/>
    <property type="molecule type" value="Genomic_DNA"/>
</dbReference>
<keyword evidence="1" id="KW-0812">Transmembrane</keyword>
<feature type="transmembrane region" description="Helical" evidence="1">
    <location>
        <begin position="342"/>
        <end position="360"/>
    </location>
</feature>
<evidence type="ECO:0000256" key="1">
    <source>
        <dbReference type="SAM" id="Phobius"/>
    </source>
</evidence>
<feature type="transmembrane region" description="Helical" evidence="1">
    <location>
        <begin position="287"/>
        <end position="307"/>
    </location>
</feature>